<keyword evidence="3" id="KW-1185">Reference proteome</keyword>
<accession>A0A0S4JE22</accession>
<organism evidence="2 3">
    <name type="scientific">Bodo saltans</name>
    <name type="common">Flagellated protozoan</name>
    <dbReference type="NCBI Taxonomy" id="75058"/>
    <lineage>
        <taxon>Eukaryota</taxon>
        <taxon>Discoba</taxon>
        <taxon>Euglenozoa</taxon>
        <taxon>Kinetoplastea</taxon>
        <taxon>Metakinetoplastina</taxon>
        <taxon>Eubodonida</taxon>
        <taxon>Bodonidae</taxon>
        <taxon>Bodo</taxon>
    </lineage>
</organism>
<dbReference type="EMBL" id="CYKH01001635">
    <property type="protein sequence ID" value="CUG88365.1"/>
    <property type="molecule type" value="Genomic_DNA"/>
</dbReference>
<name>A0A0S4JE22_BODSA</name>
<protein>
    <submittedName>
        <fullName evidence="2">Uncharacterized protein</fullName>
    </submittedName>
</protein>
<gene>
    <name evidence="2" type="ORF">BSAL_15050c</name>
</gene>
<proteinExistence type="predicted"/>
<keyword evidence="1" id="KW-0175">Coiled coil</keyword>
<evidence type="ECO:0000313" key="3">
    <source>
        <dbReference type="Proteomes" id="UP000051952"/>
    </source>
</evidence>
<dbReference type="Proteomes" id="UP000051952">
    <property type="component" value="Unassembled WGS sequence"/>
</dbReference>
<dbReference type="AlphaFoldDB" id="A0A0S4JE22"/>
<dbReference type="VEuPathDB" id="TriTrypDB:BSAL_15050c"/>
<evidence type="ECO:0000256" key="1">
    <source>
        <dbReference type="SAM" id="Coils"/>
    </source>
</evidence>
<sequence length="288" mass="32644">MDELSFRSRVVAMYQKYCPEKPLSHVEFLLTKYKGNENELMEVLVQKYGPEPQSTLQQRYEQELANAVGSKHTSNHISTMVHSSPGMEESLLFAAKGYSPIRESAFAPESALREQSMLLRESDADRGAVFHERQNQFRADMSTLNKERQHQAAQALQDVISAAQDGVQSQEKEIRTLRSDLQALRTRHDENCFSLQEDIRNIACDLTKMRLDLLRLEGLAIPGEAPLSDLASVETEVSQITSDTLHALQSLYIFERVARIHLALHPVTPLRTKLREADPVLSARLDML</sequence>
<reference evidence="3" key="1">
    <citation type="submission" date="2015-09" db="EMBL/GenBank/DDBJ databases">
        <authorList>
            <consortium name="Pathogen Informatics"/>
        </authorList>
    </citation>
    <scope>NUCLEOTIDE SEQUENCE [LARGE SCALE GENOMIC DNA]</scope>
    <source>
        <strain evidence="3">Lake Konstanz</strain>
    </source>
</reference>
<feature type="coiled-coil region" evidence="1">
    <location>
        <begin position="153"/>
        <end position="187"/>
    </location>
</feature>
<evidence type="ECO:0000313" key="2">
    <source>
        <dbReference type="EMBL" id="CUG88365.1"/>
    </source>
</evidence>